<reference evidence="1 2" key="1">
    <citation type="journal article" date="2024" name="G3 (Bethesda)">
        <title>Genome assembly of Hibiscus sabdariffa L. provides insights into metabolisms of medicinal natural products.</title>
        <authorList>
            <person name="Kim T."/>
        </authorList>
    </citation>
    <scope>NUCLEOTIDE SEQUENCE [LARGE SCALE GENOMIC DNA]</scope>
    <source>
        <strain evidence="1">TK-2024</strain>
        <tissue evidence="1">Old leaves</tissue>
    </source>
</reference>
<dbReference type="EMBL" id="JBBPBN010000028">
    <property type="protein sequence ID" value="KAK9007004.1"/>
    <property type="molecule type" value="Genomic_DNA"/>
</dbReference>
<dbReference type="Proteomes" id="UP001396334">
    <property type="component" value="Unassembled WGS sequence"/>
</dbReference>
<sequence length="282" mass="32614">MWKLALPSVSIQDACLWKNCITSFFPTLIVRNKIVLPVLYWSIWFSRNKLVHESIHMSADESVTFIEACIREQDTLRRLLPRSIPVRESYWQAPPESAIKFNFDLAFNSRSGSTTIGVIGLNNQGLIMAACSFPHRDVADVFVAEEKLYDEPDSPGHSWSHPMRSGPWYNFSPRRLMLVSRQYFLQKILAFRRVSLASLFVLSDERQITLPMRWLGNVETILTPVSGWKRLPRLQLWRLSLIGAGYLNPISYNFSFCPPCLSVFVFLGFFQDVHFQMFPRVS</sequence>
<organism evidence="1 2">
    <name type="scientific">Hibiscus sabdariffa</name>
    <name type="common">roselle</name>
    <dbReference type="NCBI Taxonomy" id="183260"/>
    <lineage>
        <taxon>Eukaryota</taxon>
        <taxon>Viridiplantae</taxon>
        <taxon>Streptophyta</taxon>
        <taxon>Embryophyta</taxon>
        <taxon>Tracheophyta</taxon>
        <taxon>Spermatophyta</taxon>
        <taxon>Magnoliopsida</taxon>
        <taxon>eudicotyledons</taxon>
        <taxon>Gunneridae</taxon>
        <taxon>Pentapetalae</taxon>
        <taxon>rosids</taxon>
        <taxon>malvids</taxon>
        <taxon>Malvales</taxon>
        <taxon>Malvaceae</taxon>
        <taxon>Malvoideae</taxon>
        <taxon>Hibiscus</taxon>
    </lineage>
</organism>
<name>A0ABR2R232_9ROSI</name>
<protein>
    <submittedName>
        <fullName evidence="1">Uncharacterized protein</fullName>
    </submittedName>
</protein>
<keyword evidence="2" id="KW-1185">Reference proteome</keyword>
<evidence type="ECO:0000313" key="2">
    <source>
        <dbReference type="Proteomes" id="UP001396334"/>
    </source>
</evidence>
<comment type="caution">
    <text evidence="1">The sequence shown here is derived from an EMBL/GenBank/DDBJ whole genome shotgun (WGS) entry which is preliminary data.</text>
</comment>
<accession>A0ABR2R232</accession>
<gene>
    <name evidence="1" type="ORF">V6N11_019332</name>
</gene>
<proteinExistence type="predicted"/>
<evidence type="ECO:0000313" key="1">
    <source>
        <dbReference type="EMBL" id="KAK9007004.1"/>
    </source>
</evidence>